<evidence type="ECO:0000313" key="2">
    <source>
        <dbReference type="EnsemblMetazoa" id="GMOY003700-PA"/>
    </source>
</evidence>
<accession>A0A1B0FIS7</accession>
<feature type="region of interest" description="Disordered" evidence="1">
    <location>
        <begin position="223"/>
        <end position="243"/>
    </location>
</feature>
<dbReference type="EnsemblMetazoa" id="GMOY003700-RA">
    <property type="protein sequence ID" value="GMOY003700-PA"/>
    <property type="gene ID" value="GMOY003700"/>
</dbReference>
<dbReference type="VEuPathDB" id="VectorBase:GMOY003700"/>
<proteinExistence type="predicted"/>
<keyword evidence="3" id="KW-1185">Reference proteome</keyword>
<dbReference type="EMBL" id="CCAG010023921">
    <property type="status" value="NOT_ANNOTATED_CDS"/>
    <property type="molecule type" value="Genomic_DNA"/>
</dbReference>
<sequence length="243" mass="28074">MNTESEDLDPMLDEIRKELVSIIEDNPNAEGVEIANATKDNNTKTPKHDKSERKRQRYFPSRSDSSNNGLFQDNSFNNIDDDLNNMCVNLMRSYELFQNVGGRFESFNFNGLLDRIKDLNLSGNTDEALKATVDDLRRTFDEDYKTNRLNEMTKTASSKFNKHAGEFADIPEVGEFFRACSHLERGLEQLKKQRTEVNELTKRMTWAINTSYDRIDEIQKGLKEQNQSLQQAAEGDDKKRNVK</sequence>
<name>A0A1B0FIS7_GLOMM</name>
<feature type="compositionally biased region" description="Polar residues" evidence="1">
    <location>
        <begin position="62"/>
        <end position="73"/>
    </location>
</feature>
<protein>
    <submittedName>
        <fullName evidence="2">Uncharacterized protein</fullName>
    </submittedName>
</protein>
<organism evidence="2 3">
    <name type="scientific">Glossina morsitans morsitans</name>
    <name type="common">Savannah tsetse fly</name>
    <dbReference type="NCBI Taxonomy" id="37546"/>
    <lineage>
        <taxon>Eukaryota</taxon>
        <taxon>Metazoa</taxon>
        <taxon>Ecdysozoa</taxon>
        <taxon>Arthropoda</taxon>
        <taxon>Hexapoda</taxon>
        <taxon>Insecta</taxon>
        <taxon>Pterygota</taxon>
        <taxon>Neoptera</taxon>
        <taxon>Endopterygota</taxon>
        <taxon>Diptera</taxon>
        <taxon>Brachycera</taxon>
        <taxon>Muscomorpha</taxon>
        <taxon>Hippoboscoidea</taxon>
        <taxon>Glossinidae</taxon>
        <taxon>Glossina</taxon>
    </lineage>
</organism>
<feature type="region of interest" description="Disordered" evidence="1">
    <location>
        <begin position="26"/>
        <end position="73"/>
    </location>
</feature>
<dbReference type="Proteomes" id="UP000092444">
    <property type="component" value="Unassembled WGS sequence"/>
</dbReference>
<dbReference type="AlphaFoldDB" id="A0A1B0FIS7"/>
<evidence type="ECO:0000313" key="3">
    <source>
        <dbReference type="Proteomes" id="UP000092444"/>
    </source>
</evidence>
<dbReference type="PhylomeDB" id="A0A1B0FIS7"/>
<reference evidence="2" key="1">
    <citation type="submission" date="2020-05" db="UniProtKB">
        <authorList>
            <consortium name="EnsemblMetazoa"/>
        </authorList>
    </citation>
    <scope>IDENTIFICATION</scope>
    <source>
        <strain evidence="2">Yale</strain>
    </source>
</reference>
<dbReference type="STRING" id="37546.A0A1B0FIS7"/>
<evidence type="ECO:0000256" key="1">
    <source>
        <dbReference type="SAM" id="MobiDB-lite"/>
    </source>
</evidence>